<accession>A0A927BHB3</accession>
<name>A0A927BHB3_9BACT</name>
<reference evidence="1" key="1">
    <citation type="submission" date="2020-09" db="EMBL/GenBank/DDBJ databases">
        <authorList>
            <person name="Kim M.K."/>
        </authorList>
    </citation>
    <scope>NUCLEOTIDE SEQUENCE</scope>
    <source>
        <strain evidence="1">BT664</strain>
    </source>
</reference>
<dbReference type="EMBL" id="JACXAD010000039">
    <property type="protein sequence ID" value="MBD2770446.1"/>
    <property type="molecule type" value="Genomic_DNA"/>
</dbReference>
<proteinExistence type="predicted"/>
<sequence length="86" mass="9666">MRFWLILILLFFAVRYVLPIVLRVVLTGFVRKQMRNGGFGVPPQSRPGPPPAPGEVRVDYVPPITPKGEKPPGFKGGEYVDFEEVK</sequence>
<dbReference type="Proteomes" id="UP000612233">
    <property type="component" value="Unassembled WGS sequence"/>
</dbReference>
<dbReference type="RefSeq" id="WP_191007252.1">
    <property type="nucleotide sequence ID" value="NZ_JACXAD010000039.1"/>
</dbReference>
<gene>
    <name evidence="1" type="ORF">IC235_21380</name>
</gene>
<keyword evidence="2" id="KW-1185">Reference proteome</keyword>
<protein>
    <submittedName>
        <fullName evidence="1">DUF4834 domain-containing protein</fullName>
    </submittedName>
</protein>
<dbReference type="AlphaFoldDB" id="A0A927BHB3"/>
<evidence type="ECO:0000313" key="1">
    <source>
        <dbReference type="EMBL" id="MBD2770446.1"/>
    </source>
</evidence>
<organism evidence="1 2">
    <name type="scientific">Hymenobacter montanus</name>
    <dbReference type="NCBI Taxonomy" id="2771359"/>
    <lineage>
        <taxon>Bacteria</taxon>
        <taxon>Pseudomonadati</taxon>
        <taxon>Bacteroidota</taxon>
        <taxon>Cytophagia</taxon>
        <taxon>Cytophagales</taxon>
        <taxon>Hymenobacteraceae</taxon>
        <taxon>Hymenobacter</taxon>
    </lineage>
</organism>
<evidence type="ECO:0000313" key="2">
    <source>
        <dbReference type="Proteomes" id="UP000612233"/>
    </source>
</evidence>
<comment type="caution">
    <text evidence="1">The sequence shown here is derived from an EMBL/GenBank/DDBJ whole genome shotgun (WGS) entry which is preliminary data.</text>
</comment>